<dbReference type="GO" id="GO:0005634">
    <property type="term" value="C:nucleus"/>
    <property type="evidence" value="ECO:0007669"/>
    <property type="project" value="TreeGrafter"/>
</dbReference>
<dbReference type="GO" id="GO:0005829">
    <property type="term" value="C:cytosol"/>
    <property type="evidence" value="ECO:0007669"/>
    <property type="project" value="TreeGrafter"/>
</dbReference>
<dbReference type="PANTHER" id="PTHR45639">
    <property type="entry name" value="HSC70CB, ISOFORM G-RELATED"/>
    <property type="match status" value="1"/>
</dbReference>
<evidence type="ECO:0000313" key="4">
    <source>
        <dbReference type="EMBL" id="KAK9500495.1"/>
    </source>
</evidence>
<gene>
    <name evidence="4" type="ORF">O3M35_001750</name>
</gene>
<evidence type="ECO:0000256" key="1">
    <source>
        <dbReference type="ARBA" id="ARBA00007381"/>
    </source>
</evidence>
<dbReference type="FunFam" id="3.90.640.10:FF:000010">
    <property type="entry name" value="heat shock 70 kDa protein 14"/>
    <property type="match status" value="1"/>
</dbReference>
<dbReference type="Proteomes" id="UP001461498">
    <property type="component" value="Unassembled WGS sequence"/>
</dbReference>
<evidence type="ECO:0000256" key="2">
    <source>
        <dbReference type="ARBA" id="ARBA00022741"/>
    </source>
</evidence>
<keyword evidence="2" id="KW-0547">Nucleotide-binding</keyword>
<accession>A0AAW1CR41</accession>
<organism evidence="4 5">
    <name type="scientific">Rhynocoris fuscipes</name>
    <dbReference type="NCBI Taxonomy" id="488301"/>
    <lineage>
        <taxon>Eukaryota</taxon>
        <taxon>Metazoa</taxon>
        <taxon>Ecdysozoa</taxon>
        <taxon>Arthropoda</taxon>
        <taxon>Hexapoda</taxon>
        <taxon>Insecta</taxon>
        <taxon>Pterygota</taxon>
        <taxon>Neoptera</taxon>
        <taxon>Paraneoptera</taxon>
        <taxon>Hemiptera</taxon>
        <taxon>Heteroptera</taxon>
        <taxon>Panheteroptera</taxon>
        <taxon>Cimicomorpha</taxon>
        <taxon>Reduviidae</taxon>
        <taxon>Harpactorinae</taxon>
        <taxon>Harpactorini</taxon>
        <taxon>Rhynocoris</taxon>
    </lineage>
</organism>
<dbReference type="Gene3D" id="3.30.30.30">
    <property type="match status" value="1"/>
</dbReference>
<keyword evidence="5" id="KW-1185">Reference proteome</keyword>
<dbReference type="Gene3D" id="3.30.420.40">
    <property type="match status" value="2"/>
</dbReference>
<comment type="similarity">
    <text evidence="1">Belongs to the heat shock protein 70 family.</text>
</comment>
<dbReference type="InterPro" id="IPR013126">
    <property type="entry name" value="Hsp_70_fam"/>
</dbReference>
<comment type="caution">
    <text evidence="4">The sequence shown here is derived from an EMBL/GenBank/DDBJ whole genome shotgun (WGS) entry which is preliminary data.</text>
</comment>
<dbReference type="SUPFAM" id="SSF53067">
    <property type="entry name" value="Actin-like ATPase domain"/>
    <property type="match status" value="2"/>
</dbReference>
<name>A0AAW1CR41_9HEMI</name>
<sequence length="339" mass="36936">MVYYYGIYIGNSTVSIAAYRDDGKVEIVANEAGDRVTPAVITLTHKEKVVGSAASVSSYSLSSLTVRNNKTLLDNDISEDSLSRAISKSLVKIHRAEDGQLTYTIYETDAKPLLITPTQVATTVFSKLHGIAIGASPGQSSVSCVICVPRHWSEVSRKNVAEAAKEAGWKVLQIINQSPAALLAYRIGFEKPPVDLITLVYRLGGVSCDATVIKLEGGLQTIVGYVYSDTIGGKQMSNVVCKHLAEEFRRKYHLDPTESRKSMWKLMNAAEAILHTLSTLPSCSRFIESVCEGVDLNATVSRARLESLIGSLLPLFTQPIFDALEQANIEAEDISKMTF</sequence>
<keyword evidence="3" id="KW-0067">ATP-binding</keyword>
<reference evidence="4 5" key="1">
    <citation type="submission" date="2022-12" db="EMBL/GenBank/DDBJ databases">
        <title>Chromosome-level genome assembly of true bugs.</title>
        <authorList>
            <person name="Ma L."/>
            <person name="Li H."/>
        </authorList>
    </citation>
    <scope>NUCLEOTIDE SEQUENCE [LARGE SCALE GENOMIC DNA]</scope>
    <source>
        <strain evidence="4">Lab_2022b</strain>
    </source>
</reference>
<dbReference type="Gene3D" id="3.90.640.10">
    <property type="entry name" value="Actin, Chain A, domain 4"/>
    <property type="match status" value="1"/>
</dbReference>
<dbReference type="GO" id="GO:0005524">
    <property type="term" value="F:ATP binding"/>
    <property type="evidence" value="ECO:0007669"/>
    <property type="project" value="UniProtKB-KW"/>
</dbReference>
<evidence type="ECO:0000313" key="5">
    <source>
        <dbReference type="Proteomes" id="UP001461498"/>
    </source>
</evidence>
<evidence type="ECO:0008006" key="6">
    <source>
        <dbReference type="Google" id="ProtNLM"/>
    </source>
</evidence>
<dbReference type="Pfam" id="PF00012">
    <property type="entry name" value="HSP70"/>
    <property type="match status" value="1"/>
</dbReference>
<dbReference type="InterPro" id="IPR043129">
    <property type="entry name" value="ATPase_NBD"/>
</dbReference>
<dbReference type="PANTHER" id="PTHR45639:SF32">
    <property type="entry name" value="HEAT SHOCK PROTEIN PDR13"/>
    <property type="match status" value="1"/>
</dbReference>
<dbReference type="EMBL" id="JAPXFL010000010">
    <property type="protein sequence ID" value="KAK9500495.1"/>
    <property type="molecule type" value="Genomic_DNA"/>
</dbReference>
<protein>
    <recommendedName>
        <fullName evidence="6">Heat shock 70 kDa protein 14</fullName>
    </recommendedName>
</protein>
<dbReference type="GO" id="GO:0140662">
    <property type="term" value="F:ATP-dependent protein folding chaperone"/>
    <property type="evidence" value="ECO:0007669"/>
    <property type="project" value="InterPro"/>
</dbReference>
<dbReference type="AlphaFoldDB" id="A0AAW1CR41"/>
<evidence type="ECO:0000256" key="3">
    <source>
        <dbReference type="ARBA" id="ARBA00022840"/>
    </source>
</evidence>
<proteinExistence type="inferred from homology"/>